<name>A0ABS7VRK5_9HYPH</name>
<dbReference type="PROSITE" id="PS50125">
    <property type="entry name" value="GUANYLATE_CYCLASE_2"/>
    <property type="match status" value="1"/>
</dbReference>
<dbReference type="InterPro" id="IPR029787">
    <property type="entry name" value="Nucleotide_cyclase"/>
</dbReference>
<feature type="domain" description="Guanylate cyclase" evidence="2">
    <location>
        <begin position="18"/>
        <end position="133"/>
    </location>
</feature>
<comment type="caution">
    <text evidence="3">The sequence shown here is derived from an EMBL/GenBank/DDBJ whole genome shotgun (WGS) entry which is preliminary data.</text>
</comment>
<proteinExistence type="predicted"/>
<dbReference type="PANTHER" id="PTHR23150">
    <property type="entry name" value="SULFATASE MODIFYING FACTOR 1, 2"/>
    <property type="match status" value="1"/>
</dbReference>
<feature type="compositionally biased region" description="Low complexity" evidence="1">
    <location>
        <begin position="243"/>
        <end position="264"/>
    </location>
</feature>
<dbReference type="Gene3D" id="3.30.70.1230">
    <property type="entry name" value="Nucleotide cyclase"/>
    <property type="match status" value="1"/>
</dbReference>
<dbReference type="InterPro" id="IPR042095">
    <property type="entry name" value="SUMF_sf"/>
</dbReference>
<evidence type="ECO:0000313" key="4">
    <source>
        <dbReference type="Proteomes" id="UP000704176"/>
    </source>
</evidence>
<protein>
    <submittedName>
        <fullName evidence="3">SUMF1/EgtB/PvdO family nonheme iron enzyme</fullName>
    </submittedName>
</protein>
<dbReference type="InterPro" id="IPR001054">
    <property type="entry name" value="A/G_cyclase"/>
</dbReference>
<dbReference type="InterPro" id="IPR016187">
    <property type="entry name" value="CTDL_fold"/>
</dbReference>
<feature type="compositionally biased region" description="Polar residues" evidence="1">
    <location>
        <begin position="307"/>
        <end position="318"/>
    </location>
</feature>
<sequence>MPGESTSHVAGSPRRLAAILAADISGYSRLMGADEEGTLARLKRHRRELIEPTIQEHYGRLVKTTGDGFLAMFDSPLEAVRCAIVIQQSMAARNMSLPPEQWIRYRIGVNLGDVIVDPDDIYGEGVNIAARLENLADPGGVLISGGVYEQIKNKLVCGYQSLGDEKLKNITDPVRIYRVLPDPASVARATRQHWVWLSSGAAALLILGAVGWSIMKPETSEGGRRSASLEQSADKTSASGLLQAESSSSEPQSTSASSAAGAPSGMPPAPAAPSSNLPIPITPISPSPGAATKTAPSTVAAIPSPSRPTDTGSGSSIRDCQGCPELVRVPGGSFRMGSDEDSSEKPIRLVQVSAFAIGRYPITVAEWKQCVAAKACPDVVRGEDIDPARNLSWLDAQQYVDWLAQSTGLAYRLPSEAEWEYAARAGSTGRYWWGERMAPRMANCKGCGDPYDAHQPLKVGSLVSNPFGLSDVNGGVAQWVADCWHPNYQGAPADGAAWTEPGCREHVLRGGSWRNDASYARSASRMYYDTGVRYPAHGLRVARSL</sequence>
<dbReference type="RefSeq" id="WP_224314040.1">
    <property type="nucleotide sequence ID" value="NZ_JAIRBM010000010.1"/>
</dbReference>
<organism evidence="3 4">
    <name type="scientific">Microvirga puerhi</name>
    <dbReference type="NCBI Taxonomy" id="2876078"/>
    <lineage>
        <taxon>Bacteria</taxon>
        <taxon>Pseudomonadati</taxon>
        <taxon>Pseudomonadota</taxon>
        <taxon>Alphaproteobacteria</taxon>
        <taxon>Hyphomicrobiales</taxon>
        <taxon>Methylobacteriaceae</taxon>
        <taxon>Microvirga</taxon>
    </lineage>
</organism>
<dbReference type="Pfam" id="PF00211">
    <property type="entry name" value="Guanylate_cyc"/>
    <property type="match status" value="1"/>
</dbReference>
<evidence type="ECO:0000313" key="3">
    <source>
        <dbReference type="EMBL" id="MBZ6077543.1"/>
    </source>
</evidence>
<evidence type="ECO:0000259" key="2">
    <source>
        <dbReference type="PROSITE" id="PS50125"/>
    </source>
</evidence>
<feature type="compositionally biased region" description="Polar residues" evidence="1">
    <location>
        <begin position="228"/>
        <end position="240"/>
    </location>
</feature>
<dbReference type="InterPro" id="IPR051043">
    <property type="entry name" value="Sulfatase_Mod_Factor_Kinase"/>
</dbReference>
<dbReference type="Proteomes" id="UP000704176">
    <property type="component" value="Unassembled WGS sequence"/>
</dbReference>
<dbReference type="Pfam" id="PF03781">
    <property type="entry name" value="FGE-sulfatase"/>
    <property type="match status" value="1"/>
</dbReference>
<dbReference type="SUPFAM" id="SSF56436">
    <property type="entry name" value="C-type lectin-like"/>
    <property type="match status" value="1"/>
</dbReference>
<accession>A0ABS7VRK5</accession>
<reference evidence="3 4" key="1">
    <citation type="submission" date="2021-09" db="EMBL/GenBank/DDBJ databases">
        <title>The complete genome sequence of a new microorganism.</title>
        <authorList>
            <person name="Zi Z."/>
        </authorList>
    </citation>
    <scope>NUCLEOTIDE SEQUENCE [LARGE SCALE GENOMIC DNA]</scope>
    <source>
        <strain evidence="3 4">WGZ8</strain>
    </source>
</reference>
<gene>
    <name evidence="3" type="ORF">K9B37_14785</name>
</gene>
<evidence type="ECO:0000256" key="1">
    <source>
        <dbReference type="SAM" id="MobiDB-lite"/>
    </source>
</evidence>
<dbReference type="SUPFAM" id="SSF55073">
    <property type="entry name" value="Nucleotide cyclase"/>
    <property type="match status" value="1"/>
</dbReference>
<dbReference type="PANTHER" id="PTHR23150:SF35">
    <property type="entry name" value="BLL6746 PROTEIN"/>
    <property type="match status" value="1"/>
</dbReference>
<dbReference type="EMBL" id="JAIRBM010000010">
    <property type="protein sequence ID" value="MBZ6077543.1"/>
    <property type="molecule type" value="Genomic_DNA"/>
</dbReference>
<dbReference type="SMART" id="SM00044">
    <property type="entry name" value="CYCc"/>
    <property type="match status" value="1"/>
</dbReference>
<dbReference type="InterPro" id="IPR005532">
    <property type="entry name" value="SUMF_dom"/>
</dbReference>
<dbReference type="Gene3D" id="3.90.1580.10">
    <property type="entry name" value="paralog of FGE (formylglycine-generating enzyme)"/>
    <property type="match status" value="1"/>
</dbReference>
<dbReference type="CDD" id="cd07302">
    <property type="entry name" value="CHD"/>
    <property type="match status" value="1"/>
</dbReference>
<keyword evidence="4" id="KW-1185">Reference proteome</keyword>
<feature type="region of interest" description="Disordered" evidence="1">
    <location>
        <begin position="219"/>
        <end position="324"/>
    </location>
</feature>